<feature type="transmembrane region" description="Helical" evidence="1">
    <location>
        <begin position="132"/>
        <end position="152"/>
    </location>
</feature>
<keyword evidence="1" id="KW-1133">Transmembrane helix</keyword>
<dbReference type="PANTHER" id="PTHR41309">
    <property type="entry name" value="MEMBRANE PROTEIN-RELATED"/>
    <property type="match status" value="1"/>
</dbReference>
<evidence type="ECO:0000313" key="2">
    <source>
        <dbReference type="EMBL" id="PQD94529.1"/>
    </source>
</evidence>
<dbReference type="EMBL" id="PKOZ01000009">
    <property type="protein sequence ID" value="PQD94529.1"/>
    <property type="molecule type" value="Genomic_DNA"/>
</dbReference>
<evidence type="ECO:0000256" key="1">
    <source>
        <dbReference type="SAM" id="Phobius"/>
    </source>
</evidence>
<dbReference type="PANTHER" id="PTHR41309:SF2">
    <property type="entry name" value="MEMBRANE PROTEIN"/>
    <property type="match status" value="1"/>
</dbReference>
<reference evidence="2 3" key="1">
    <citation type="submission" date="2017-12" db="EMBL/GenBank/DDBJ databases">
        <title>Taxonomic description and draft genome of Pradoshia cofamensis Gen. nov., sp. nov., a thermotolerant bacillale isolated from anterior gut of earthworm Eisenia fetida.</title>
        <authorList>
            <person name="Saha T."/>
            <person name="Chakraborty R."/>
        </authorList>
    </citation>
    <scope>NUCLEOTIDE SEQUENCE [LARGE SCALE GENOMIC DNA]</scope>
    <source>
        <strain evidence="2 3">EAG3</strain>
    </source>
</reference>
<keyword evidence="1" id="KW-0472">Membrane</keyword>
<sequence length="202" mass="23265">MLRLVYKDIRLQRNTMLIMLPFLFLFLYEETSIIYVSILFCIALIMNAFAVDEKASINLLLNSLPYTRKEIVISKYISACLFTAIVLMTIMMGSWIIHGESIPLIQLVLISSFVVIFIAAAFPLSYLLNSQYLLIAGIITFVVYLFIANMFIPDLNDRIRNLTQSILSYDHTQLYIYVLLVSGILSILSFLISMRIYSRKVF</sequence>
<dbReference type="RefSeq" id="WP_104850167.1">
    <property type="nucleotide sequence ID" value="NZ_PKOZ01000009.1"/>
</dbReference>
<dbReference type="Proteomes" id="UP000239663">
    <property type="component" value="Unassembled WGS sequence"/>
</dbReference>
<name>A0A2S7MXM2_9BACI</name>
<feature type="transmembrane region" description="Helical" evidence="1">
    <location>
        <begin position="12"/>
        <end position="28"/>
    </location>
</feature>
<comment type="caution">
    <text evidence="2">The sequence shown here is derived from an EMBL/GenBank/DDBJ whole genome shotgun (WGS) entry which is preliminary data.</text>
</comment>
<dbReference type="InterPro" id="IPR025699">
    <property type="entry name" value="ABC2_memb-like"/>
</dbReference>
<accession>A0A2S7MXM2</accession>
<feature type="transmembrane region" description="Helical" evidence="1">
    <location>
        <begin position="104"/>
        <end position="125"/>
    </location>
</feature>
<protein>
    <submittedName>
        <fullName evidence="2">ABC-2 transporter permease</fullName>
    </submittedName>
</protein>
<keyword evidence="1" id="KW-0812">Transmembrane</keyword>
<dbReference type="Pfam" id="PF13346">
    <property type="entry name" value="ABC2_membrane_5"/>
    <property type="match status" value="1"/>
</dbReference>
<gene>
    <name evidence="2" type="ORF">CYL18_14065</name>
</gene>
<proteinExistence type="predicted"/>
<feature type="transmembrane region" description="Helical" evidence="1">
    <location>
        <begin position="34"/>
        <end position="51"/>
    </location>
</feature>
<keyword evidence="3" id="KW-1185">Reference proteome</keyword>
<dbReference type="OrthoDB" id="1913432at2"/>
<feature type="transmembrane region" description="Helical" evidence="1">
    <location>
        <begin position="72"/>
        <end position="98"/>
    </location>
</feature>
<organism evidence="2 3">
    <name type="scientific">Pradoshia eiseniae</name>
    <dbReference type="NCBI Taxonomy" id="2064768"/>
    <lineage>
        <taxon>Bacteria</taxon>
        <taxon>Bacillati</taxon>
        <taxon>Bacillota</taxon>
        <taxon>Bacilli</taxon>
        <taxon>Bacillales</taxon>
        <taxon>Bacillaceae</taxon>
        <taxon>Pradoshia</taxon>
    </lineage>
</organism>
<dbReference type="AlphaFoldDB" id="A0A2S7MXM2"/>
<feature type="transmembrane region" description="Helical" evidence="1">
    <location>
        <begin position="172"/>
        <end position="192"/>
    </location>
</feature>
<evidence type="ECO:0000313" key="3">
    <source>
        <dbReference type="Proteomes" id="UP000239663"/>
    </source>
</evidence>